<evidence type="ECO:0000259" key="4">
    <source>
        <dbReference type="SMART" id="SM00093"/>
    </source>
</evidence>
<dbReference type="PANTHER" id="PTHR11461:SF292">
    <property type="entry name" value="SERPIN 100A"/>
    <property type="match status" value="1"/>
</dbReference>
<dbReference type="EMBL" id="ATLV01019499">
    <property type="status" value="NOT_ANNOTATED_CDS"/>
    <property type="molecule type" value="Genomic_DNA"/>
</dbReference>
<dbReference type="InterPro" id="IPR042185">
    <property type="entry name" value="Serpin_sf_2"/>
</dbReference>
<dbReference type="SMART" id="SM00093">
    <property type="entry name" value="SERPIN"/>
    <property type="match status" value="1"/>
</dbReference>
<dbReference type="InterPro" id="IPR023796">
    <property type="entry name" value="Serpin_dom"/>
</dbReference>
<dbReference type="InterPro" id="IPR042178">
    <property type="entry name" value="Serpin_sf_1"/>
</dbReference>
<dbReference type="Gene3D" id="3.30.497.10">
    <property type="entry name" value="Antithrombin, subunit I, domain 2"/>
    <property type="match status" value="2"/>
</dbReference>
<accession>A0A084W251</accession>
<dbReference type="GO" id="GO:0005615">
    <property type="term" value="C:extracellular space"/>
    <property type="evidence" value="ECO:0007669"/>
    <property type="project" value="InterPro"/>
</dbReference>
<gene>
    <name evidence="5" type="ORF">ZHAS_00012164</name>
</gene>
<evidence type="ECO:0000256" key="3">
    <source>
        <dbReference type="RuleBase" id="RU000411"/>
    </source>
</evidence>
<keyword evidence="2" id="KW-0722">Serine protease inhibitor</keyword>
<keyword evidence="7" id="KW-1185">Reference proteome</keyword>
<dbReference type="VEuPathDB" id="VectorBase:ASIC012164"/>
<evidence type="ECO:0000256" key="1">
    <source>
        <dbReference type="ARBA" id="ARBA00022690"/>
    </source>
</evidence>
<evidence type="ECO:0000313" key="5">
    <source>
        <dbReference type="EMBL" id="KFB44295.1"/>
    </source>
</evidence>
<reference evidence="5 7" key="1">
    <citation type="journal article" date="2014" name="BMC Genomics">
        <title>Genome sequence of Anopheles sinensis provides insight into genetics basis of mosquito competence for malaria parasites.</title>
        <authorList>
            <person name="Zhou D."/>
            <person name="Zhang D."/>
            <person name="Ding G."/>
            <person name="Shi L."/>
            <person name="Hou Q."/>
            <person name="Ye Y."/>
            <person name="Xu Y."/>
            <person name="Zhou H."/>
            <person name="Xiong C."/>
            <person name="Li S."/>
            <person name="Yu J."/>
            <person name="Hong S."/>
            <person name="Yu X."/>
            <person name="Zou P."/>
            <person name="Chen C."/>
            <person name="Chang X."/>
            <person name="Wang W."/>
            <person name="Lv Y."/>
            <person name="Sun Y."/>
            <person name="Ma L."/>
            <person name="Shen B."/>
            <person name="Zhu C."/>
        </authorList>
    </citation>
    <scope>NUCLEOTIDE SEQUENCE [LARGE SCALE GENOMIC DNA]</scope>
</reference>
<dbReference type="OMA" id="EFFFMTN"/>
<evidence type="ECO:0000313" key="6">
    <source>
        <dbReference type="EnsemblMetazoa" id="ASIC012164-PA"/>
    </source>
</evidence>
<dbReference type="EMBL" id="KE525273">
    <property type="protein sequence ID" value="KFB44295.1"/>
    <property type="molecule type" value="Genomic_DNA"/>
</dbReference>
<reference evidence="6" key="2">
    <citation type="submission" date="2020-05" db="UniProtKB">
        <authorList>
            <consortium name="EnsemblMetazoa"/>
        </authorList>
    </citation>
    <scope>IDENTIFICATION</scope>
</reference>
<sequence length="607" mass="67802">MRNRAAIMKQTGRDRAVQYIRLGNALVLLLTVIVGVTVTPACYGLPKQRFSRDGGEPRSLVGIATNIITSSLLKGAPEINGNHVFSPIGFSSILAMISEGAEGQTLKELYDVFKFPTDRDLVRKAFDVSLKRLSGPNPTNEPQFKTWFYIYKNNSVLQAYKDVLEQSYGVEVRDIERNDYNFDEPKTSLGSIVDEEEEIIEESNGLDGDELAITEQAPTNNSNSKDIVDFEVLKIKSALPVEDELRTDTGISTKYDEVDDENPKFDKNIDDKEYVDPTKIKEELAKKKLEAMNEVVADTELSGSMVKLASDVDVTKTQPEKISLPLKKLGLDDEQEVLQAVESQGSRRKFNVRRSFLTGDIASALSGNSLVGRKANAKADDTEVNESKMLLFNGLYYRGSWETPFQQLRTEKNTFFTNTDEKPVMMMRSRGNFGIGKDDQLDAKFIELPYNNSRYSLLLMVPNTKDGLKELIKNFNPDTLSTVQKSLVQMSVQISIPKFRIDTTSRAEKSLAKLGLITMFTSKADLSGITPEQKIHVDELVQHVSIRVDEGSSSENALSATNAIEAKTVDDDQELFIADKPFLFFVRDIVDDIVIVAGKITDIPYAE</sequence>
<keyword evidence="1" id="KW-0646">Protease inhibitor</keyword>
<dbReference type="OrthoDB" id="10063692at2759"/>
<organism evidence="5">
    <name type="scientific">Anopheles sinensis</name>
    <name type="common">Mosquito</name>
    <dbReference type="NCBI Taxonomy" id="74873"/>
    <lineage>
        <taxon>Eukaryota</taxon>
        <taxon>Metazoa</taxon>
        <taxon>Ecdysozoa</taxon>
        <taxon>Arthropoda</taxon>
        <taxon>Hexapoda</taxon>
        <taxon>Insecta</taxon>
        <taxon>Pterygota</taxon>
        <taxon>Neoptera</taxon>
        <taxon>Endopterygota</taxon>
        <taxon>Diptera</taxon>
        <taxon>Nematocera</taxon>
        <taxon>Culicoidea</taxon>
        <taxon>Culicidae</taxon>
        <taxon>Anophelinae</taxon>
        <taxon>Anopheles</taxon>
    </lineage>
</organism>
<dbReference type="PROSITE" id="PS00284">
    <property type="entry name" value="SERPIN"/>
    <property type="match status" value="1"/>
</dbReference>
<proteinExistence type="inferred from homology"/>
<comment type="similarity">
    <text evidence="3">Belongs to the serpin family.</text>
</comment>
<protein>
    <submittedName>
        <fullName evidence="5">AGAP001375-PA-like protein</fullName>
    </submittedName>
</protein>
<dbReference type="CDD" id="cd00172">
    <property type="entry name" value="serpin"/>
    <property type="match status" value="1"/>
</dbReference>
<dbReference type="InterPro" id="IPR000215">
    <property type="entry name" value="Serpin_fam"/>
</dbReference>
<dbReference type="PANTHER" id="PTHR11461">
    <property type="entry name" value="SERINE PROTEASE INHIBITOR, SERPIN"/>
    <property type="match status" value="1"/>
</dbReference>
<dbReference type="SUPFAM" id="SSF56574">
    <property type="entry name" value="Serpins"/>
    <property type="match status" value="1"/>
</dbReference>
<dbReference type="InterPro" id="IPR023795">
    <property type="entry name" value="Serpin_CS"/>
</dbReference>
<dbReference type="VEuPathDB" id="VectorBase:ASIS017252"/>
<evidence type="ECO:0000313" key="7">
    <source>
        <dbReference type="Proteomes" id="UP000030765"/>
    </source>
</evidence>
<dbReference type="Gene3D" id="2.30.39.10">
    <property type="entry name" value="Alpha-1-antitrypsin, domain 1"/>
    <property type="match status" value="1"/>
</dbReference>
<feature type="domain" description="Serpin" evidence="4">
    <location>
        <begin position="67"/>
        <end position="603"/>
    </location>
</feature>
<dbReference type="InterPro" id="IPR036186">
    <property type="entry name" value="Serpin_sf"/>
</dbReference>
<dbReference type="STRING" id="74873.A0A084W251"/>
<name>A0A084W251_ANOSI</name>
<dbReference type="AlphaFoldDB" id="A0A084W251"/>
<dbReference type="Pfam" id="PF00079">
    <property type="entry name" value="Serpin"/>
    <property type="match status" value="2"/>
</dbReference>
<dbReference type="EnsemblMetazoa" id="ASIC012164-RA">
    <property type="protein sequence ID" value="ASIC012164-PA"/>
    <property type="gene ID" value="ASIC012164"/>
</dbReference>
<dbReference type="GO" id="GO:0004867">
    <property type="term" value="F:serine-type endopeptidase inhibitor activity"/>
    <property type="evidence" value="ECO:0007669"/>
    <property type="project" value="UniProtKB-KW"/>
</dbReference>
<evidence type="ECO:0000256" key="2">
    <source>
        <dbReference type="ARBA" id="ARBA00022900"/>
    </source>
</evidence>
<dbReference type="Proteomes" id="UP000030765">
    <property type="component" value="Unassembled WGS sequence"/>
</dbReference>